<proteinExistence type="predicted"/>
<keyword evidence="2" id="KW-0808">Transferase</keyword>
<dbReference type="PROSITE" id="PS50011">
    <property type="entry name" value="PROTEIN_KINASE_DOM"/>
    <property type="match status" value="1"/>
</dbReference>
<keyword evidence="3" id="KW-1185">Reference proteome</keyword>
<reference evidence="2 3" key="1">
    <citation type="submission" date="2021-03" db="EMBL/GenBank/DDBJ databases">
        <title>Genomic Encyclopedia of Type Strains, Phase IV (KMG-IV): sequencing the most valuable type-strain genomes for metagenomic binning, comparative biology and taxonomic classification.</title>
        <authorList>
            <person name="Goeker M."/>
        </authorList>
    </citation>
    <scope>NUCLEOTIDE SEQUENCE [LARGE SCALE GENOMIC DNA]</scope>
    <source>
        <strain evidence="2 3">DSM 24004</strain>
    </source>
</reference>
<dbReference type="SUPFAM" id="SSF56112">
    <property type="entry name" value="Protein kinase-like (PK-like)"/>
    <property type="match status" value="1"/>
</dbReference>
<protein>
    <submittedName>
        <fullName evidence="2">tRNA A-37 threonylcarbamoyl transferase component Bud32</fullName>
    </submittedName>
</protein>
<dbReference type="InterPro" id="IPR011009">
    <property type="entry name" value="Kinase-like_dom_sf"/>
</dbReference>
<evidence type="ECO:0000313" key="2">
    <source>
        <dbReference type="EMBL" id="MBP1924675.1"/>
    </source>
</evidence>
<evidence type="ECO:0000259" key="1">
    <source>
        <dbReference type="PROSITE" id="PS50011"/>
    </source>
</evidence>
<dbReference type="Gene3D" id="1.10.510.10">
    <property type="entry name" value="Transferase(Phosphotransferase) domain 1"/>
    <property type="match status" value="1"/>
</dbReference>
<dbReference type="EMBL" id="JAGGKS010000001">
    <property type="protein sequence ID" value="MBP1924675.1"/>
    <property type="molecule type" value="Genomic_DNA"/>
</dbReference>
<feature type="domain" description="Protein kinase" evidence="1">
    <location>
        <begin position="132"/>
        <end position="387"/>
    </location>
</feature>
<organism evidence="2 3">
    <name type="scientific">Sedimentibacter acidaminivorans</name>
    <dbReference type="NCBI Taxonomy" id="913099"/>
    <lineage>
        <taxon>Bacteria</taxon>
        <taxon>Bacillati</taxon>
        <taxon>Bacillota</taxon>
        <taxon>Tissierellia</taxon>
        <taxon>Sedimentibacter</taxon>
    </lineage>
</organism>
<accession>A0ABS4GB96</accession>
<dbReference type="PANTHER" id="PTHR44167:SF24">
    <property type="entry name" value="SERINE_THREONINE-PROTEIN KINASE CHK2"/>
    <property type="match status" value="1"/>
</dbReference>
<comment type="caution">
    <text evidence="2">The sequence shown here is derived from an EMBL/GenBank/DDBJ whole genome shotgun (WGS) entry which is preliminary data.</text>
</comment>
<dbReference type="InterPro" id="IPR000719">
    <property type="entry name" value="Prot_kinase_dom"/>
</dbReference>
<dbReference type="CDD" id="cd00180">
    <property type="entry name" value="PKc"/>
    <property type="match status" value="1"/>
</dbReference>
<evidence type="ECO:0000313" key="3">
    <source>
        <dbReference type="Proteomes" id="UP001519342"/>
    </source>
</evidence>
<name>A0ABS4GB96_9FIRM</name>
<dbReference type="RefSeq" id="WP_209510422.1">
    <property type="nucleotide sequence ID" value="NZ_JAGGKS010000001.1"/>
</dbReference>
<gene>
    <name evidence="2" type="ORF">J2Z76_000528</name>
</gene>
<dbReference type="GO" id="GO:0016740">
    <property type="term" value="F:transferase activity"/>
    <property type="evidence" value="ECO:0007669"/>
    <property type="project" value="UniProtKB-KW"/>
</dbReference>
<dbReference type="Proteomes" id="UP001519342">
    <property type="component" value="Unassembled WGS sequence"/>
</dbReference>
<sequence length="497" mass="58349">MESVINKLFEYYDTIFFDERVEIDRFGKMGMHYDGLMFDEYLSNSILDIDYLSIDDYFDKVADVKYYQTESLFSQYSNLDIEKKLKVISAILSLINFSSYRETSKDTIIKKSKAFLQRFGLEVEEKDKYIYVKNELKLFEGSYSEIFLFNTQFYKKQLKDKFKNEETWKKRFKYEYENMEKLSECPYVLKVFDYDRDRNSYLMEKCDCNLFDYLEKNQFICDDELVSIITQIVTGMHEVHQAGILHRDLHLGNILLKGHNIIVSDFGLSKDTMINHSLKSTSTPKNSHFFMDPIGLSDFTKLDKLSDVFSIGKIIDYITSSSELNSKLSYIINKATDRNRNKRYLSLSDLLTDLNSVLKDISKEERIALLEKDIQKGKNSPDVENFILRLSSQGQLSNYIVKKQLNNFGELLLEFNETTQTTLLSNIQDTYSEATGYGHFENYGLFAGIMYRFIRKSGTLKLQRIAYSILEGCASYRYNAKDRLDEINLYYPNLEII</sequence>
<dbReference type="PANTHER" id="PTHR44167">
    <property type="entry name" value="OVARIAN-SPECIFIC SERINE/THREONINE-PROTEIN KINASE LOK-RELATED"/>
    <property type="match status" value="1"/>
</dbReference>
<dbReference type="Pfam" id="PF00069">
    <property type="entry name" value="Pkinase"/>
    <property type="match status" value="1"/>
</dbReference>